<dbReference type="GO" id="GO:0016740">
    <property type="term" value="F:transferase activity"/>
    <property type="evidence" value="ECO:0007669"/>
    <property type="project" value="UniProtKB-KW"/>
</dbReference>
<dbReference type="Gene3D" id="3.60.60.10">
    <property type="entry name" value="Penicillin V Acylase, Chain A"/>
    <property type="match status" value="1"/>
</dbReference>
<gene>
    <name evidence="2" type="ORF">SAMN02745724_00845</name>
</gene>
<protein>
    <submittedName>
        <fullName evidence="2">Acyl-coenzyme A:6-aminopenicillanic acid acyl-transferase</fullName>
    </submittedName>
</protein>
<dbReference type="STRING" id="1123010.SAMN02745724_00845"/>
<evidence type="ECO:0000259" key="1">
    <source>
        <dbReference type="Pfam" id="PF03417"/>
    </source>
</evidence>
<keyword evidence="2" id="KW-0808">Transferase</keyword>
<proteinExistence type="predicted"/>
<reference evidence="2 3" key="1">
    <citation type="submission" date="2016-10" db="EMBL/GenBank/DDBJ databases">
        <authorList>
            <person name="de Groot N.N."/>
        </authorList>
    </citation>
    <scope>NUCLEOTIDE SEQUENCE [LARGE SCALE GENOMIC DNA]</scope>
    <source>
        <strain evidence="2 3">DSM 6059</strain>
    </source>
</reference>
<organism evidence="2 3">
    <name type="scientific">Pseudoalteromonas denitrificans DSM 6059</name>
    <dbReference type="NCBI Taxonomy" id="1123010"/>
    <lineage>
        <taxon>Bacteria</taxon>
        <taxon>Pseudomonadati</taxon>
        <taxon>Pseudomonadota</taxon>
        <taxon>Gammaproteobacteria</taxon>
        <taxon>Alteromonadales</taxon>
        <taxon>Pseudoalteromonadaceae</taxon>
        <taxon>Pseudoalteromonas</taxon>
    </lineage>
</organism>
<dbReference type="OrthoDB" id="6826621at2"/>
<keyword evidence="3" id="KW-1185">Reference proteome</keyword>
<accession>A0A1I1G840</accession>
<sequence>MCTIGTIINNHTNISFKQCDLEVLTDFIQPEICNGSGDILYLPFTRTGSKGAWAGVNNFGVSFVAADSYLAKNGLLTSVDQDIFAAYTKIISQYKTAKDAAEYMVSFYKTFMQPDILLISDAQSSYFIEANQGSVECIERKQGHFASTNHFRILPDAVDYQQNHSTYLRLQRAESILEHTPTNSGVFNVLSDQYFGKTVLSVCRVNEQTPVQEAPYFTQATAIFYADGKTVSCAYQLNGNPNTNFYTVINDVFGQSKTTFDLNKEQASKALIQ</sequence>
<dbReference type="RefSeq" id="WP_091980305.1">
    <property type="nucleotide sequence ID" value="NZ_FOLO01000004.1"/>
</dbReference>
<dbReference type="Proteomes" id="UP000198862">
    <property type="component" value="Unassembled WGS sequence"/>
</dbReference>
<evidence type="ECO:0000313" key="3">
    <source>
        <dbReference type="Proteomes" id="UP000198862"/>
    </source>
</evidence>
<name>A0A1I1G840_9GAMM</name>
<dbReference type="AlphaFoldDB" id="A0A1I1G840"/>
<dbReference type="InterPro" id="IPR005079">
    <property type="entry name" value="Peptidase_C45_hydrolase"/>
</dbReference>
<evidence type="ECO:0000313" key="2">
    <source>
        <dbReference type="EMBL" id="SFC07502.1"/>
    </source>
</evidence>
<feature type="domain" description="Peptidase C45 hydrolase" evidence="1">
    <location>
        <begin position="94"/>
        <end position="195"/>
    </location>
</feature>
<dbReference type="EMBL" id="FOLO01000004">
    <property type="protein sequence ID" value="SFC07502.1"/>
    <property type="molecule type" value="Genomic_DNA"/>
</dbReference>
<dbReference type="Pfam" id="PF03417">
    <property type="entry name" value="AAT"/>
    <property type="match status" value="1"/>
</dbReference>